<dbReference type="SUPFAM" id="SSF52047">
    <property type="entry name" value="RNI-like"/>
    <property type="match status" value="1"/>
</dbReference>
<sequence length="88" mass="9168">MNPTSTSLAPIASNFQKLERLVLCRSGTIGDAEIACIAAKCAALKKLCIECCPISDVGIEALGFGCPNLVEVKVKKCKGVGTEVADQL</sequence>
<dbReference type="Gene3D" id="3.80.10.10">
    <property type="entry name" value="Ribonuclease Inhibitor"/>
    <property type="match status" value="1"/>
</dbReference>
<dbReference type="PANTHER" id="PTHR13318">
    <property type="entry name" value="PARTNER OF PAIRED, ISOFORM B-RELATED"/>
    <property type="match status" value="1"/>
</dbReference>
<dbReference type="GO" id="GO:0031146">
    <property type="term" value="P:SCF-dependent proteasomal ubiquitin-dependent protein catabolic process"/>
    <property type="evidence" value="ECO:0007669"/>
    <property type="project" value="TreeGrafter"/>
</dbReference>
<name>A0AAW2BZ99_9ROSI</name>
<evidence type="ECO:0000313" key="2">
    <source>
        <dbReference type="Proteomes" id="UP001459277"/>
    </source>
</evidence>
<protein>
    <submittedName>
        <fullName evidence="1">Uncharacterized protein</fullName>
    </submittedName>
</protein>
<comment type="caution">
    <text evidence="1">The sequence shown here is derived from an EMBL/GenBank/DDBJ whole genome shotgun (WGS) entry which is preliminary data.</text>
</comment>
<reference evidence="1 2" key="1">
    <citation type="submission" date="2024-01" db="EMBL/GenBank/DDBJ databases">
        <title>A telomere-to-telomere, gap-free genome of sweet tea (Lithocarpus litseifolius).</title>
        <authorList>
            <person name="Zhou J."/>
        </authorList>
    </citation>
    <scope>NUCLEOTIDE SEQUENCE [LARGE SCALE GENOMIC DNA]</scope>
    <source>
        <strain evidence="1">Zhou-2022a</strain>
        <tissue evidence="1">Leaf</tissue>
    </source>
</reference>
<dbReference type="InterPro" id="IPR032675">
    <property type="entry name" value="LRR_dom_sf"/>
</dbReference>
<accession>A0AAW2BZ99</accession>
<dbReference type="Proteomes" id="UP001459277">
    <property type="component" value="Unassembled WGS sequence"/>
</dbReference>
<evidence type="ECO:0000313" key="1">
    <source>
        <dbReference type="EMBL" id="KAK9990637.1"/>
    </source>
</evidence>
<proteinExistence type="predicted"/>
<organism evidence="1 2">
    <name type="scientific">Lithocarpus litseifolius</name>
    <dbReference type="NCBI Taxonomy" id="425828"/>
    <lineage>
        <taxon>Eukaryota</taxon>
        <taxon>Viridiplantae</taxon>
        <taxon>Streptophyta</taxon>
        <taxon>Embryophyta</taxon>
        <taxon>Tracheophyta</taxon>
        <taxon>Spermatophyta</taxon>
        <taxon>Magnoliopsida</taxon>
        <taxon>eudicotyledons</taxon>
        <taxon>Gunneridae</taxon>
        <taxon>Pentapetalae</taxon>
        <taxon>rosids</taxon>
        <taxon>fabids</taxon>
        <taxon>Fagales</taxon>
        <taxon>Fagaceae</taxon>
        <taxon>Lithocarpus</taxon>
    </lineage>
</organism>
<dbReference type="PANTHER" id="PTHR13318:SF133">
    <property type="entry name" value="F-BOX PROTEIN SKIP2"/>
    <property type="match status" value="1"/>
</dbReference>
<keyword evidence="2" id="KW-1185">Reference proteome</keyword>
<dbReference type="AlphaFoldDB" id="A0AAW2BZ99"/>
<dbReference type="EMBL" id="JAZDWU010000009">
    <property type="protein sequence ID" value="KAK9990637.1"/>
    <property type="molecule type" value="Genomic_DNA"/>
</dbReference>
<dbReference type="GO" id="GO:0019005">
    <property type="term" value="C:SCF ubiquitin ligase complex"/>
    <property type="evidence" value="ECO:0007669"/>
    <property type="project" value="TreeGrafter"/>
</dbReference>
<gene>
    <name evidence="1" type="ORF">SO802_025622</name>
</gene>